<sequence length="600" mass="67647">MASSVNVALSDNVPLSAETLEPLENTDEVATKHSQRKNKQVNNIIIDSDAKITEARNLENDESVSPKIMEQSSINGSQDDHVSNVVAIYIIRFDTKRGNIIEWQYPEDFDLKGVEFQALPSGLHTVSQDIIYFTKPPFVGLCAFRNEPTLDQSLDRGAHMAAVGVLVIPTSETGLCGRPWNHLMFLQSEILQHVNFSDDYSSLISYFEKRGIRINSVDNDLLTFESEGGPSTLRQRALSSGSNNKPQYLRNRCLSTSEMSTTSYQVPVTPMHPARHFPDFVRLCGPTIFLLWKAALLKKRILFYSQPPVGEACYSVYGTCLIANVPSSISRTLRNKVDKIRPLFNVGVSDIPMIEATEGGYVACTTDLIFQHKKNLYDLLVILPHKENQFQHPELITSPGSKLSTKINATDIRRYRVLLKLLASYGVNSYDGEEDGGDMTDTWIKMMFGGWFWWYGRDGYQRLNDDEYDEEDEEDGEDGEEITLNNQNESFSGNSLNVDTSEIEVEMIRFFQALTTNLFNTLRPMVSDSDDVEEDTTILYPDKLIQLGLDPHEDGAFVKELADIYFGKKVEVVGKGCNIIFQFCSNLFSSIEDGCCCFRI</sequence>
<keyword evidence="4" id="KW-1185">Reference proteome</keyword>
<reference evidence="3 4" key="1">
    <citation type="submission" date="2018-06" db="EMBL/GenBank/DDBJ databases">
        <title>Comparative genomics reveals the genomic features of Rhizophagus irregularis, R. cerebriforme, R. diaphanum and Gigaspora rosea, and their symbiotic lifestyle signature.</title>
        <authorList>
            <person name="Morin E."/>
            <person name="San Clemente H."/>
            <person name="Chen E.C.H."/>
            <person name="De La Providencia I."/>
            <person name="Hainaut M."/>
            <person name="Kuo A."/>
            <person name="Kohler A."/>
            <person name="Murat C."/>
            <person name="Tang N."/>
            <person name="Roy S."/>
            <person name="Loubradou J."/>
            <person name="Henrissat B."/>
            <person name="Grigoriev I.V."/>
            <person name="Corradi N."/>
            <person name="Roux C."/>
            <person name="Martin F.M."/>
        </authorList>
    </citation>
    <scope>NUCLEOTIDE SEQUENCE [LARGE SCALE GENOMIC DNA]</scope>
    <source>
        <strain evidence="3 4">DAOM 227022</strain>
    </source>
</reference>
<dbReference type="OrthoDB" id="2152680at2759"/>
<gene>
    <name evidence="3" type="ORF">C1645_759914</name>
</gene>
<evidence type="ECO:0000259" key="2">
    <source>
        <dbReference type="PROSITE" id="PS50211"/>
    </source>
</evidence>
<protein>
    <recommendedName>
        <fullName evidence="2">UDENN domain-containing protein</fullName>
    </recommendedName>
</protein>
<dbReference type="InterPro" id="IPR018626">
    <property type="entry name" value="LCHN/Anr2"/>
</dbReference>
<name>A0A397THR6_9GLOM</name>
<evidence type="ECO:0000313" key="4">
    <source>
        <dbReference type="Proteomes" id="UP000265703"/>
    </source>
</evidence>
<proteinExistence type="predicted"/>
<dbReference type="AlphaFoldDB" id="A0A397THR6"/>
<dbReference type="PANTHER" id="PTHR28153:SF1">
    <property type="entry name" value="DUF4484 DOMAIN-CONTAINING PROTEIN"/>
    <property type="match status" value="1"/>
</dbReference>
<dbReference type="STRING" id="658196.A0A397THR6"/>
<dbReference type="PROSITE" id="PS50211">
    <property type="entry name" value="DENN"/>
    <property type="match status" value="1"/>
</dbReference>
<dbReference type="PANTHER" id="PTHR28153">
    <property type="entry name" value="PROTEIN, PUTATIVE-RELATED"/>
    <property type="match status" value="1"/>
</dbReference>
<dbReference type="GO" id="GO:0005811">
    <property type="term" value="C:lipid droplet"/>
    <property type="evidence" value="ECO:0007669"/>
    <property type="project" value="TreeGrafter"/>
</dbReference>
<feature type="compositionally biased region" description="Acidic residues" evidence="1">
    <location>
        <begin position="467"/>
        <end position="481"/>
    </location>
</feature>
<accession>A0A397THR6</accession>
<evidence type="ECO:0000313" key="3">
    <source>
        <dbReference type="EMBL" id="RIA94531.1"/>
    </source>
</evidence>
<evidence type="ECO:0000256" key="1">
    <source>
        <dbReference type="SAM" id="MobiDB-lite"/>
    </source>
</evidence>
<dbReference type="InterPro" id="IPR037516">
    <property type="entry name" value="Tripartite_DENN"/>
</dbReference>
<dbReference type="Proteomes" id="UP000265703">
    <property type="component" value="Unassembled WGS sequence"/>
</dbReference>
<feature type="compositionally biased region" description="Polar residues" evidence="1">
    <location>
        <begin position="483"/>
        <end position="495"/>
    </location>
</feature>
<comment type="caution">
    <text evidence="3">The sequence shown here is derived from an EMBL/GenBank/DDBJ whole genome shotgun (WGS) entry which is preliminary data.</text>
</comment>
<dbReference type="EMBL" id="QKYT01000079">
    <property type="protein sequence ID" value="RIA94531.1"/>
    <property type="molecule type" value="Genomic_DNA"/>
</dbReference>
<feature type="region of interest" description="Disordered" evidence="1">
    <location>
        <begin position="467"/>
        <end position="495"/>
    </location>
</feature>
<dbReference type="Pfam" id="PF09804">
    <property type="entry name" value="DENND11"/>
    <property type="match status" value="1"/>
</dbReference>
<feature type="domain" description="UDENN" evidence="2">
    <location>
        <begin position="86"/>
        <end position="580"/>
    </location>
</feature>
<organism evidence="3 4">
    <name type="scientific">Glomus cerebriforme</name>
    <dbReference type="NCBI Taxonomy" id="658196"/>
    <lineage>
        <taxon>Eukaryota</taxon>
        <taxon>Fungi</taxon>
        <taxon>Fungi incertae sedis</taxon>
        <taxon>Mucoromycota</taxon>
        <taxon>Glomeromycotina</taxon>
        <taxon>Glomeromycetes</taxon>
        <taxon>Glomerales</taxon>
        <taxon>Glomeraceae</taxon>
        <taxon>Glomus</taxon>
    </lineage>
</organism>
<dbReference type="InterPro" id="IPR053056">
    <property type="entry name" value="Lipid_Metab_Assoc_Protein"/>
</dbReference>